<evidence type="ECO:0000259" key="2">
    <source>
        <dbReference type="Pfam" id="PF01557"/>
    </source>
</evidence>
<feature type="domain" description="Fumarylacetoacetase-like C-terminal" evidence="2">
    <location>
        <begin position="79"/>
        <end position="245"/>
    </location>
</feature>
<evidence type="ECO:0000313" key="3">
    <source>
        <dbReference type="EMBL" id="WCT80134.1"/>
    </source>
</evidence>
<dbReference type="PANTHER" id="PTHR30143:SF0">
    <property type="entry name" value="2-KETO-4-PENTENOATE HYDRATASE"/>
    <property type="match status" value="1"/>
</dbReference>
<accession>A0ABY7U3R5</accession>
<geneLocation type="plasmid" evidence="3 4">
    <name>unnamed1</name>
</geneLocation>
<keyword evidence="1" id="KW-0456">Lyase</keyword>
<dbReference type="InterPro" id="IPR011234">
    <property type="entry name" value="Fumarylacetoacetase-like_C"/>
</dbReference>
<dbReference type="GO" id="GO:0016787">
    <property type="term" value="F:hydrolase activity"/>
    <property type="evidence" value="ECO:0007669"/>
    <property type="project" value="UniProtKB-KW"/>
</dbReference>
<organism evidence="3 4">
    <name type="scientific">Novosphingobium humi</name>
    <dbReference type="NCBI Taxonomy" id="2282397"/>
    <lineage>
        <taxon>Bacteria</taxon>
        <taxon>Pseudomonadati</taxon>
        <taxon>Pseudomonadota</taxon>
        <taxon>Alphaproteobacteria</taxon>
        <taxon>Sphingomonadales</taxon>
        <taxon>Sphingomonadaceae</taxon>
        <taxon>Novosphingobium</taxon>
    </lineage>
</organism>
<keyword evidence="4" id="KW-1185">Reference proteome</keyword>
<dbReference type="InterPro" id="IPR036663">
    <property type="entry name" value="Fumarylacetoacetase_C_sf"/>
</dbReference>
<gene>
    <name evidence="3" type="ORF">PQ457_19220</name>
</gene>
<proteinExistence type="predicted"/>
<reference evidence="3 4" key="1">
    <citation type="submission" date="2023-02" db="EMBL/GenBank/DDBJ databases">
        <title>Genome sequence of Novosphingobium humi KACC 19094.</title>
        <authorList>
            <person name="Kim S."/>
            <person name="Heo J."/>
            <person name="Kwon S.-W."/>
        </authorList>
    </citation>
    <scope>NUCLEOTIDE SEQUENCE [LARGE SCALE GENOMIC DNA]</scope>
    <source>
        <strain evidence="3 4">KACC 19094</strain>
        <plasmid evidence="3 4">unnamed1</plasmid>
    </source>
</reference>
<name>A0ABY7U3R5_9SPHN</name>
<dbReference type="Gene3D" id="3.90.850.10">
    <property type="entry name" value="Fumarylacetoacetase-like, C-terminal domain"/>
    <property type="match status" value="1"/>
</dbReference>
<sequence>MAEAVDNAAFHAKPIGQLGSSLNVEDAYRIQTRSIARRIARGERRIGVKMGFTSKAKMIQMGVSDLIWGRLTDGMRVDDGGTIHMARYVHPRCEPEIAFLIGKEIAGPITMLEAQDAVAAIAPAIEIIDSRYEGFKFTWTDVVADNASSSGFVVGAWQDKVVDIANLGMVMRFDGAPVQIGSSAAILGQPFRALVDAARLVALEGERLMPGDIVLAGAATPAEALRPGLHVSLDVQNLGSVEFQVAR</sequence>
<evidence type="ECO:0000256" key="1">
    <source>
        <dbReference type="ARBA" id="ARBA00023239"/>
    </source>
</evidence>
<dbReference type="PANTHER" id="PTHR30143">
    <property type="entry name" value="ACID HYDRATASE"/>
    <property type="match status" value="1"/>
</dbReference>
<dbReference type="SUPFAM" id="SSF56529">
    <property type="entry name" value="FAH"/>
    <property type="match status" value="1"/>
</dbReference>
<keyword evidence="3" id="KW-0614">Plasmid</keyword>
<protein>
    <submittedName>
        <fullName evidence="3">Fumarylacetoacetate hydrolase family protein</fullName>
    </submittedName>
</protein>
<dbReference type="InterPro" id="IPR050772">
    <property type="entry name" value="Hydratase-Decarb/MhpD_sf"/>
</dbReference>
<dbReference type="EMBL" id="CP117418">
    <property type="protein sequence ID" value="WCT80134.1"/>
    <property type="molecule type" value="Genomic_DNA"/>
</dbReference>
<dbReference type="Pfam" id="PF01557">
    <property type="entry name" value="FAA_hydrolase"/>
    <property type="match status" value="1"/>
</dbReference>
<evidence type="ECO:0000313" key="4">
    <source>
        <dbReference type="Proteomes" id="UP001218231"/>
    </source>
</evidence>
<keyword evidence="3" id="KW-0378">Hydrolase</keyword>
<dbReference type="Proteomes" id="UP001218231">
    <property type="component" value="Plasmid unnamed1"/>
</dbReference>